<gene>
    <name evidence="1" type="ORF">EMELA_v1c04390</name>
</gene>
<dbReference type="EMBL" id="CP024964">
    <property type="protein sequence ID" value="ATZ17987.1"/>
    <property type="molecule type" value="Genomic_DNA"/>
</dbReference>
<proteinExistence type="predicted"/>
<dbReference type="Proteomes" id="UP000231896">
    <property type="component" value="Chromosome"/>
</dbReference>
<accession>A0A2K8NW48</accession>
<name>A0A2K8NW48_9MOLU</name>
<organism evidence="1 2">
    <name type="scientific">Mesoplasma melaleucae</name>
    <dbReference type="NCBI Taxonomy" id="81459"/>
    <lineage>
        <taxon>Bacteria</taxon>
        <taxon>Bacillati</taxon>
        <taxon>Mycoplasmatota</taxon>
        <taxon>Mollicutes</taxon>
        <taxon>Entomoplasmatales</taxon>
        <taxon>Entomoplasmataceae</taxon>
        <taxon>Mesoplasma</taxon>
    </lineage>
</organism>
<keyword evidence="2" id="KW-1185">Reference proteome</keyword>
<sequence>MIMLLKKKKFILTNDFCDKANYQMFLLDINLFKRIKEALMWVTPDSFI</sequence>
<reference evidence="1 2" key="1">
    <citation type="submission" date="2017-11" db="EMBL/GenBank/DDBJ databases">
        <title>Genome sequence of Entomoplasma melaleucae M1 (ATCC 49191).</title>
        <authorList>
            <person name="Lo W.-S."/>
            <person name="Gasparich G.E."/>
            <person name="Kuo C.-H."/>
        </authorList>
    </citation>
    <scope>NUCLEOTIDE SEQUENCE [LARGE SCALE GENOMIC DNA]</scope>
    <source>
        <strain evidence="1 2">M1</strain>
    </source>
</reference>
<evidence type="ECO:0000313" key="2">
    <source>
        <dbReference type="Proteomes" id="UP000231896"/>
    </source>
</evidence>
<dbReference type="KEGG" id="eml:EMELA_v1c04390"/>
<evidence type="ECO:0000313" key="1">
    <source>
        <dbReference type="EMBL" id="ATZ17987.1"/>
    </source>
</evidence>
<protein>
    <submittedName>
        <fullName evidence="1">Uncharacterized protein</fullName>
    </submittedName>
</protein>
<dbReference type="AlphaFoldDB" id="A0A2K8NW48"/>